<proteinExistence type="predicted"/>
<dbReference type="SUPFAM" id="SSF159659">
    <property type="entry name" value="Cgl1923-like"/>
    <property type="match status" value="1"/>
</dbReference>
<feature type="non-terminal residue" evidence="1">
    <location>
        <position position="1"/>
    </location>
</feature>
<organism evidence="1 2">
    <name type="scientific">Thermoproteota archaeon</name>
    <dbReference type="NCBI Taxonomy" id="2056631"/>
    <lineage>
        <taxon>Archaea</taxon>
        <taxon>Thermoproteota</taxon>
    </lineage>
</organism>
<dbReference type="InterPro" id="IPR038389">
    <property type="entry name" value="PSMG2_sf"/>
</dbReference>
<gene>
    <name evidence="1" type="ORF">DRJ31_05250</name>
</gene>
<protein>
    <submittedName>
        <fullName evidence="1">Proteasome assembly chaperone family protein</fullName>
    </submittedName>
</protein>
<evidence type="ECO:0000313" key="1">
    <source>
        <dbReference type="EMBL" id="RLE49327.1"/>
    </source>
</evidence>
<dbReference type="Proteomes" id="UP000278475">
    <property type="component" value="Unassembled WGS sequence"/>
</dbReference>
<dbReference type="PANTHER" id="PTHR35610">
    <property type="entry name" value="3-ISOPROPYLMALATE DEHYDRATASE-RELATED"/>
    <property type="match status" value="1"/>
</dbReference>
<dbReference type="AlphaFoldDB" id="A0A497EQ11"/>
<dbReference type="EMBL" id="QMQV01000040">
    <property type="protein sequence ID" value="RLE49327.1"/>
    <property type="molecule type" value="Genomic_DNA"/>
</dbReference>
<sequence length="117" mass="13381">SEEDKIRCAPTSRFLKENKVDIPILERGLFVVGPLATMLTRYEIRDFPAIALLPYANPARPDPLAASVAVDYLNKVFNLSIDVTQLIKDAQKIEAEIQEIARRRQERVKSEHRAMYI</sequence>
<evidence type="ECO:0000313" key="2">
    <source>
        <dbReference type="Proteomes" id="UP000278475"/>
    </source>
</evidence>
<dbReference type="GO" id="GO:0000502">
    <property type="term" value="C:proteasome complex"/>
    <property type="evidence" value="ECO:0007669"/>
    <property type="project" value="UniProtKB-KW"/>
</dbReference>
<accession>A0A497EQ11</accession>
<dbReference type="Pfam" id="PF09754">
    <property type="entry name" value="PAC2"/>
    <property type="match status" value="1"/>
</dbReference>
<dbReference type="PANTHER" id="PTHR35610:SF3">
    <property type="entry name" value="PROTEASOME ASSEMBLY CHAPERONE FAMILY PROTEIN"/>
    <property type="match status" value="1"/>
</dbReference>
<dbReference type="Gene3D" id="3.40.50.10900">
    <property type="entry name" value="PAC-like subunit"/>
    <property type="match status" value="1"/>
</dbReference>
<keyword evidence="1" id="KW-0647">Proteasome</keyword>
<comment type="caution">
    <text evidence="1">The sequence shown here is derived from an EMBL/GenBank/DDBJ whole genome shotgun (WGS) entry which is preliminary data.</text>
</comment>
<reference evidence="1 2" key="1">
    <citation type="submission" date="2018-06" db="EMBL/GenBank/DDBJ databases">
        <title>Extensive metabolic versatility and redundancy in microbially diverse, dynamic hydrothermal sediments.</title>
        <authorList>
            <person name="Dombrowski N."/>
            <person name="Teske A."/>
            <person name="Baker B.J."/>
        </authorList>
    </citation>
    <scope>NUCLEOTIDE SEQUENCE [LARGE SCALE GENOMIC DNA]</scope>
    <source>
        <strain evidence="1">B66_G16</strain>
    </source>
</reference>
<name>A0A497EQ11_9CREN</name>
<dbReference type="InterPro" id="IPR019151">
    <property type="entry name" value="Proteasome_assmbl_chaperone_2"/>
</dbReference>